<evidence type="ECO:0000256" key="6">
    <source>
        <dbReference type="ARBA" id="ARBA00022968"/>
    </source>
</evidence>
<dbReference type="PANTHER" id="PTHR11214:SF3">
    <property type="entry name" value="BETA-1,3-GALACTOSYLTRANSFERASE 6"/>
    <property type="match status" value="1"/>
</dbReference>
<organism evidence="12 13">
    <name type="scientific">Aplysia californica</name>
    <name type="common">California sea hare</name>
    <dbReference type="NCBI Taxonomy" id="6500"/>
    <lineage>
        <taxon>Eukaryota</taxon>
        <taxon>Metazoa</taxon>
        <taxon>Spiralia</taxon>
        <taxon>Lophotrochozoa</taxon>
        <taxon>Mollusca</taxon>
        <taxon>Gastropoda</taxon>
        <taxon>Heterobranchia</taxon>
        <taxon>Euthyneura</taxon>
        <taxon>Tectipleura</taxon>
        <taxon>Aplysiida</taxon>
        <taxon>Aplysioidea</taxon>
        <taxon>Aplysiidae</taxon>
        <taxon>Aplysia</taxon>
    </lineage>
</organism>
<dbReference type="RefSeq" id="XP_005109120.1">
    <property type="nucleotide sequence ID" value="XM_005109063.3"/>
</dbReference>
<comment type="similarity">
    <text evidence="2 10">Belongs to the glycosyltransferase 31 family.</text>
</comment>
<evidence type="ECO:0000256" key="11">
    <source>
        <dbReference type="SAM" id="MobiDB-lite"/>
    </source>
</evidence>
<dbReference type="EC" id="2.4.1.-" evidence="10"/>
<evidence type="ECO:0000313" key="13">
    <source>
        <dbReference type="RefSeq" id="XP_005109120.1"/>
    </source>
</evidence>
<feature type="transmembrane region" description="Helical" evidence="10">
    <location>
        <begin position="15"/>
        <end position="35"/>
    </location>
</feature>
<reference evidence="13" key="1">
    <citation type="submission" date="2025-08" db="UniProtKB">
        <authorList>
            <consortium name="RefSeq"/>
        </authorList>
    </citation>
    <scope>IDENTIFICATION</scope>
</reference>
<evidence type="ECO:0000256" key="9">
    <source>
        <dbReference type="ARBA" id="ARBA00023136"/>
    </source>
</evidence>
<evidence type="ECO:0000256" key="8">
    <source>
        <dbReference type="ARBA" id="ARBA00023034"/>
    </source>
</evidence>
<dbReference type="Pfam" id="PF01762">
    <property type="entry name" value="Galactosyl_T"/>
    <property type="match status" value="1"/>
</dbReference>
<name>A0ABM0K5C3_APLCA</name>
<keyword evidence="5 10" id="KW-0812">Transmembrane</keyword>
<evidence type="ECO:0000256" key="10">
    <source>
        <dbReference type="RuleBase" id="RU363063"/>
    </source>
</evidence>
<keyword evidence="6 10" id="KW-0735">Signal-anchor</keyword>
<keyword evidence="7 10" id="KW-1133">Transmembrane helix</keyword>
<dbReference type="Gene3D" id="3.90.550.50">
    <property type="match status" value="1"/>
</dbReference>
<evidence type="ECO:0000256" key="2">
    <source>
        <dbReference type="ARBA" id="ARBA00008661"/>
    </source>
</evidence>
<protein>
    <recommendedName>
        <fullName evidence="10">Hexosyltransferase</fullName>
        <ecNumber evidence="10">2.4.1.-</ecNumber>
    </recommendedName>
</protein>
<dbReference type="PANTHER" id="PTHR11214">
    <property type="entry name" value="BETA-1,3-N-ACETYLGLUCOSAMINYLTRANSFERASE"/>
    <property type="match status" value="1"/>
</dbReference>
<dbReference type="GeneID" id="101846313"/>
<dbReference type="Proteomes" id="UP000694888">
    <property type="component" value="Unplaced"/>
</dbReference>
<evidence type="ECO:0000256" key="7">
    <source>
        <dbReference type="ARBA" id="ARBA00022989"/>
    </source>
</evidence>
<feature type="region of interest" description="Disordered" evidence="11">
    <location>
        <begin position="340"/>
        <end position="361"/>
    </location>
</feature>
<keyword evidence="12" id="KW-1185">Reference proteome</keyword>
<keyword evidence="4" id="KW-0808">Transferase</keyword>
<gene>
    <name evidence="13" type="primary">LOC101846313</name>
</gene>
<sequence length="361" mass="41534">MRNSSSLERRLNRHAPVILVGGLFFTLSALFFLTMCNMPCEDKLYGLDADVLKAAKSKAFWKEHFLSPHRDLKAKLVILVLTGPENFQERDGIRETWMSDLSSLSVLIRFVIGSASLSVNTRQKIDREQLVHEDLLILNNVQDSYQGLTFKVLQAFVWLDQNVDFQYVLKVDDDSFVRVSNVLAELQHKPKDRLYWGFFDGRARVKTSGKWKETDWNLCDRYLPYARGGGYVLSSDLVHFIASNQEFFQLYLSEDVSVGAWLAPLKINRHHDQNFDTEYISRGCLNSYLVTHKQTVLKLRELHTNLRSLGHLCKSEVVERASYEYDWSFPPSKCCQRPEGKPMGKLAAKPVLSNAVRPPPR</sequence>
<evidence type="ECO:0000313" key="12">
    <source>
        <dbReference type="Proteomes" id="UP000694888"/>
    </source>
</evidence>
<dbReference type="InterPro" id="IPR002659">
    <property type="entry name" value="Glyco_trans_31"/>
</dbReference>
<evidence type="ECO:0000256" key="4">
    <source>
        <dbReference type="ARBA" id="ARBA00022679"/>
    </source>
</evidence>
<evidence type="ECO:0000256" key="5">
    <source>
        <dbReference type="ARBA" id="ARBA00022692"/>
    </source>
</evidence>
<evidence type="ECO:0000256" key="1">
    <source>
        <dbReference type="ARBA" id="ARBA00004323"/>
    </source>
</evidence>
<comment type="subcellular location">
    <subcellularLocation>
        <location evidence="1 10">Golgi apparatus membrane</location>
        <topology evidence="1 10">Single-pass type II membrane protein</topology>
    </subcellularLocation>
</comment>
<keyword evidence="8 10" id="KW-0333">Golgi apparatus</keyword>
<keyword evidence="3 10" id="KW-0328">Glycosyltransferase</keyword>
<evidence type="ECO:0000256" key="3">
    <source>
        <dbReference type="ARBA" id="ARBA00022676"/>
    </source>
</evidence>
<keyword evidence="9 10" id="KW-0472">Membrane</keyword>
<accession>A0ABM0K5C3</accession>
<proteinExistence type="inferred from homology"/>